<evidence type="ECO:0000313" key="6">
    <source>
        <dbReference type="EMBL" id="MBB5867786.1"/>
    </source>
</evidence>
<dbReference type="InterPro" id="IPR011006">
    <property type="entry name" value="CheY-like_superfamily"/>
</dbReference>
<accession>A0A841BKM5</accession>
<dbReference type="SUPFAM" id="SSF46894">
    <property type="entry name" value="C-terminal effector domain of the bipartite response regulators"/>
    <property type="match status" value="1"/>
</dbReference>
<protein>
    <submittedName>
        <fullName evidence="6">DNA-binding response OmpR family regulator</fullName>
    </submittedName>
</protein>
<comment type="caution">
    <text evidence="6">The sequence shown here is derived from an EMBL/GenBank/DDBJ whole genome shotgun (WGS) entry which is preliminary data.</text>
</comment>
<dbReference type="Gene3D" id="1.10.10.10">
    <property type="entry name" value="Winged helix-like DNA-binding domain superfamily/Winged helix DNA-binding domain"/>
    <property type="match status" value="1"/>
</dbReference>
<dbReference type="GO" id="GO:0005829">
    <property type="term" value="C:cytosol"/>
    <property type="evidence" value="ECO:0007669"/>
    <property type="project" value="TreeGrafter"/>
</dbReference>
<feature type="domain" description="OmpR/PhoB-type" evidence="5">
    <location>
        <begin position="191"/>
        <end position="286"/>
    </location>
</feature>
<dbReference type="InterPro" id="IPR001867">
    <property type="entry name" value="OmpR/PhoB-type_DNA-bd"/>
</dbReference>
<keyword evidence="1 3" id="KW-0238">DNA-binding</keyword>
<dbReference type="Gene3D" id="3.40.50.2300">
    <property type="match status" value="1"/>
</dbReference>
<evidence type="ECO:0000256" key="1">
    <source>
        <dbReference type="ARBA" id="ARBA00023125"/>
    </source>
</evidence>
<gene>
    <name evidence="6" type="ORF">F4553_001165</name>
</gene>
<dbReference type="Proteomes" id="UP000587527">
    <property type="component" value="Unassembled WGS sequence"/>
</dbReference>
<dbReference type="InterPro" id="IPR036388">
    <property type="entry name" value="WH-like_DNA-bd_sf"/>
</dbReference>
<name>A0A841BKM5_9ACTN</name>
<dbReference type="Pfam" id="PF00486">
    <property type="entry name" value="Trans_reg_C"/>
    <property type="match status" value="1"/>
</dbReference>
<feature type="modified residue" description="4-aspartylphosphate" evidence="2">
    <location>
        <position position="117"/>
    </location>
</feature>
<dbReference type="Pfam" id="PF00072">
    <property type="entry name" value="Response_reg"/>
    <property type="match status" value="1"/>
</dbReference>
<evidence type="ECO:0000259" key="4">
    <source>
        <dbReference type="PROSITE" id="PS50110"/>
    </source>
</evidence>
<dbReference type="PROSITE" id="PS51755">
    <property type="entry name" value="OMPR_PHOB"/>
    <property type="match status" value="1"/>
</dbReference>
<dbReference type="GO" id="GO:0000156">
    <property type="term" value="F:phosphorelay response regulator activity"/>
    <property type="evidence" value="ECO:0007669"/>
    <property type="project" value="TreeGrafter"/>
</dbReference>
<feature type="DNA-binding region" description="OmpR/PhoB-type" evidence="3">
    <location>
        <begin position="191"/>
        <end position="286"/>
    </location>
</feature>
<reference evidence="6 7" key="1">
    <citation type="submission" date="2020-08" db="EMBL/GenBank/DDBJ databases">
        <title>Sequencing the genomes of 1000 actinobacteria strains.</title>
        <authorList>
            <person name="Klenk H.-P."/>
        </authorList>
    </citation>
    <scope>NUCLEOTIDE SEQUENCE [LARGE SCALE GENOMIC DNA]</scope>
    <source>
        <strain evidence="6 7">DSM 45362</strain>
    </source>
</reference>
<sequence>MQRTVDVVELPVLRHPPQSSVPLEMHFTRRVPQDERPLPPRPPADGGVFGQPGGTAAVTARAPDTPGCVLLIEDDDRIADMVSRTLAAEGYAVDRAQTGPDGLRMALDGAFDLVILDLMLPGMPGTSVLNHLMRHRPDQRVLVLSAVTGAATRVACLESGAADFVAKPFALTELVARVRARLRAAPPGPAPDVLTVGPVQLDLRQHRARVSGDLISLSPRELVLLGYLMRRAGEVCSRSELLRYVWNSEFDPGSNIVDVNIKRLRAKLDHPDRIATVRSVGYRFDPH</sequence>
<dbReference type="PANTHER" id="PTHR48111:SF38">
    <property type="entry name" value="TWO-COMPONENT RESPONSE REGULATOR"/>
    <property type="match status" value="1"/>
</dbReference>
<evidence type="ECO:0000256" key="2">
    <source>
        <dbReference type="PROSITE-ProRule" id="PRU00169"/>
    </source>
</evidence>
<evidence type="ECO:0000256" key="3">
    <source>
        <dbReference type="PROSITE-ProRule" id="PRU01091"/>
    </source>
</evidence>
<dbReference type="GO" id="GO:0032993">
    <property type="term" value="C:protein-DNA complex"/>
    <property type="evidence" value="ECO:0007669"/>
    <property type="project" value="TreeGrafter"/>
</dbReference>
<dbReference type="SMART" id="SM00448">
    <property type="entry name" value="REC"/>
    <property type="match status" value="1"/>
</dbReference>
<dbReference type="PROSITE" id="PS50110">
    <property type="entry name" value="RESPONSE_REGULATORY"/>
    <property type="match status" value="1"/>
</dbReference>
<dbReference type="CDD" id="cd17574">
    <property type="entry name" value="REC_OmpR"/>
    <property type="match status" value="1"/>
</dbReference>
<feature type="domain" description="Response regulatory" evidence="4">
    <location>
        <begin position="68"/>
        <end position="182"/>
    </location>
</feature>
<dbReference type="AlphaFoldDB" id="A0A841BKM5"/>
<dbReference type="SUPFAM" id="SSF52172">
    <property type="entry name" value="CheY-like"/>
    <property type="match status" value="1"/>
</dbReference>
<dbReference type="CDD" id="cd00383">
    <property type="entry name" value="trans_reg_C"/>
    <property type="match status" value="1"/>
</dbReference>
<evidence type="ECO:0000313" key="7">
    <source>
        <dbReference type="Proteomes" id="UP000587527"/>
    </source>
</evidence>
<dbReference type="InterPro" id="IPR016032">
    <property type="entry name" value="Sig_transdc_resp-reg_C-effctor"/>
</dbReference>
<keyword evidence="7" id="KW-1185">Reference proteome</keyword>
<dbReference type="SMART" id="SM00862">
    <property type="entry name" value="Trans_reg_C"/>
    <property type="match status" value="1"/>
</dbReference>
<dbReference type="InterPro" id="IPR001789">
    <property type="entry name" value="Sig_transdc_resp-reg_receiver"/>
</dbReference>
<proteinExistence type="predicted"/>
<evidence type="ECO:0000259" key="5">
    <source>
        <dbReference type="PROSITE" id="PS51755"/>
    </source>
</evidence>
<organism evidence="6 7">
    <name type="scientific">Allocatelliglobosispora scoriae</name>
    <dbReference type="NCBI Taxonomy" id="643052"/>
    <lineage>
        <taxon>Bacteria</taxon>
        <taxon>Bacillati</taxon>
        <taxon>Actinomycetota</taxon>
        <taxon>Actinomycetes</taxon>
        <taxon>Micromonosporales</taxon>
        <taxon>Micromonosporaceae</taxon>
        <taxon>Allocatelliglobosispora</taxon>
    </lineage>
</organism>
<dbReference type="InterPro" id="IPR039420">
    <property type="entry name" value="WalR-like"/>
</dbReference>
<dbReference type="PANTHER" id="PTHR48111">
    <property type="entry name" value="REGULATOR OF RPOS"/>
    <property type="match status" value="1"/>
</dbReference>
<dbReference type="GO" id="GO:0000976">
    <property type="term" value="F:transcription cis-regulatory region binding"/>
    <property type="evidence" value="ECO:0007669"/>
    <property type="project" value="TreeGrafter"/>
</dbReference>
<keyword evidence="2" id="KW-0597">Phosphoprotein</keyword>
<dbReference type="GO" id="GO:0006355">
    <property type="term" value="P:regulation of DNA-templated transcription"/>
    <property type="evidence" value="ECO:0007669"/>
    <property type="project" value="InterPro"/>
</dbReference>
<dbReference type="EMBL" id="JACHMN010000001">
    <property type="protein sequence ID" value="MBB5867786.1"/>
    <property type="molecule type" value="Genomic_DNA"/>
</dbReference>